<gene>
    <name evidence="1" type="ORF">C3747_204g28</name>
</gene>
<organism evidence="1 2">
    <name type="scientific">Trypanosoma cruzi</name>
    <dbReference type="NCBI Taxonomy" id="5693"/>
    <lineage>
        <taxon>Eukaryota</taxon>
        <taxon>Discoba</taxon>
        <taxon>Euglenozoa</taxon>
        <taxon>Kinetoplastea</taxon>
        <taxon>Metakinetoplastina</taxon>
        <taxon>Trypanosomatida</taxon>
        <taxon>Trypanosomatidae</taxon>
        <taxon>Trypanosoma</taxon>
        <taxon>Schizotrypanum</taxon>
    </lineage>
</organism>
<reference evidence="1 2" key="1">
    <citation type="journal article" date="2018" name="Microb. Genom.">
        <title>Expanding an expanded genome: long-read sequencing of Trypanosoma cruzi.</title>
        <authorList>
            <person name="Berna L."/>
            <person name="Rodriguez M."/>
            <person name="Chiribao M.L."/>
            <person name="Parodi-Talice A."/>
            <person name="Pita S."/>
            <person name="Rijo G."/>
            <person name="Alvarez-Valin F."/>
            <person name="Robello C."/>
        </authorList>
    </citation>
    <scope>NUCLEOTIDE SEQUENCE [LARGE SCALE GENOMIC DNA]</scope>
    <source>
        <strain evidence="1 2">TCC</strain>
    </source>
</reference>
<dbReference type="VEuPathDB" id="TriTrypDB:Tc_MARK_5772"/>
<dbReference type="EMBL" id="PRFC01000204">
    <property type="protein sequence ID" value="PWV00881.1"/>
    <property type="molecule type" value="Genomic_DNA"/>
</dbReference>
<dbReference type="AlphaFoldDB" id="A0A2V2VX92"/>
<dbReference type="VEuPathDB" id="TriTrypDB:BCY84_02101"/>
<accession>A0A2V2VX92</accession>
<name>A0A2V2VX92_TRYCR</name>
<dbReference type="VEuPathDB" id="TriTrypDB:TcCLB.508277.80"/>
<dbReference type="VEuPathDB" id="TriTrypDB:TcBrA4_0119420"/>
<dbReference type="Proteomes" id="UP000246078">
    <property type="component" value="Unassembled WGS sequence"/>
</dbReference>
<dbReference type="VEuPathDB" id="TriTrypDB:TcCLB.503541.20"/>
<dbReference type="VEuPathDB" id="TriTrypDB:TCDM_08997"/>
<dbReference type="VEuPathDB" id="TriTrypDB:C3747_204g28"/>
<dbReference type="VEuPathDB" id="TriTrypDB:TcCL_ESM04782"/>
<protein>
    <submittedName>
        <fullName evidence="1">Uncharacterized protein</fullName>
    </submittedName>
</protein>
<comment type="caution">
    <text evidence="1">The sequence shown here is derived from an EMBL/GenBank/DDBJ whole genome shotgun (WGS) entry which is preliminary data.</text>
</comment>
<proteinExistence type="predicted"/>
<dbReference type="OMA" id="WNSICTL"/>
<evidence type="ECO:0000313" key="1">
    <source>
        <dbReference type="EMBL" id="PWV00881.1"/>
    </source>
</evidence>
<dbReference type="VEuPathDB" id="TriTrypDB:TcG_08977"/>
<sequence length="273" mass="31691">MLLSQPGVSRAALQEENARRKDFFTLLYLAQRRLYSPTNVEWRLMEHCLDDINNKYADFSFLVAFAASLALRNRKGRFFISRYRIPLYLGLVGYDNALRSTNPCPTMTFWNSVTLLESPLGETARALHAPSCFYEVKEFPMSNKDVGESYLFWLWDNSKLIVESLFLNSFLRSILDQSCWKQASGDTTVTSLVINTRFSRWYVFSYQKEAYSGQVKHRMKISLPTLSGQLGLRWSYRSREMILERASFGGQLWYGAHFALMWLLGLQDGTRVK</sequence>
<dbReference type="VEuPathDB" id="TriTrypDB:C4B63_26g196"/>
<dbReference type="VEuPathDB" id="TriTrypDB:ECC02_004698"/>
<dbReference type="VEuPathDB" id="TriTrypDB:TCSYLVIO_007024"/>
<dbReference type="OrthoDB" id="271843at2759"/>
<evidence type="ECO:0000313" key="2">
    <source>
        <dbReference type="Proteomes" id="UP000246078"/>
    </source>
</evidence>